<dbReference type="SUPFAM" id="SSF54593">
    <property type="entry name" value="Glyoxalase/Bleomycin resistance protein/Dihydroxybiphenyl dioxygenase"/>
    <property type="match status" value="1"/>
</dbReference>
<reference evidence="2 3" key="1">
    <citation type="submission" date="2015-03" db="EMBL/GenBank/DDBJ databases">
        <title>RNA-seq based gene annotation and comparative genomics of four Zymoseptoria species reveal species-specific pathogenicity related genes and transposable element activity.</title>
        <authorList>
            <person name="Grandaubert J."/>
            <person name="Bhattacharyya A."/>
            <person name="Stukenbrock E.H."/>
        </authorList>
    </citation>
    <scope>NUCLEOTIDE SEQUENCE [LARGE SCALE GENOMIC DNA]</scope>
    <source>
        <strain evidence="2 3">Zb18110</strain>
    </source>
</reference>
<dbReference type="Proteomes" id="UP000033647">
    <property type="component" value="Unassembled WGS sequence"/>
</dbReference>
<dbReference type="AlphaFoldDB" id="A0A0F4GAG5"/>
<dbReference type="InterPro" id="IPR029068">
    <property type="entry name" value="Glyas_Bleomycin-R_OHBP_Dase"/>
</dbReference>
<proteinExistence type="predicted"/>
<dbReference type="InterPro" id="IPR004360">
    <property type="entry name" value="Glyas_Fos-R_dOase_dom"/>
</dbReference>
<dbReference type="PROSITE" id="PS51819">
    <property type="entry name" value="VOC"/>
    <property type="match status" value="1"/>
</dbReference>
<dbReference type="EMBL" id="LAFY01004188">
    <property type="protein sequence ID" value="KJX93982.1"/>
    <property type="molecule type" value="Genomic_DNA"/>
</dbReference>
<evidence type="ECO:0000313" key="2">
    <source>
        <dbReference type="EMBL" id="KJX93982.1"/>
    </source>
</evidence>
<dbReference type="Pfam" id="PF00903">
    <property type="entry name" value="Glyoxalase"/>
    <property type="match status" value="1"/>
</dbReference>
<name>A0A0F4GAG5_9PEZI</name>
<dbReference type="InterPro" id="IPR050383">
    <property type="entry name" value="GlyoxalaseI/FosfomycinResist"/>
</dbReference>
<comment type="caution">
    <text evidence="2">The sequence shown here is derived from an EMBL/GenBank/DDBJ whole genome shotgun (WGS) entry which is preliminary data.</text>
</comment>
<sequence>MPPPTAISHVLETCIYVKSMAAAQNFYTDLLGLKPDLATDRITVYPLGQTTLLLFQLGQTSNDVVSEEDPGQIIPKHGPTDDLMAAFQSSKGKLRQHFCLAVPSREDAEKWETYLRGEGVPITGRKKWPRGGYSVYFADPDGHVGEIASRGIWEHY</sequence>
<keyword evidence="3" id="KW-1185">Reference proteome</keyword>
<gene>
    <name evidence="2" type="ORF">TI39_contig4229g00020</name>
</gene>
<feature type="domain" description="VOC" evidence="1">
    <location>
        <begin position="6"/>
        <end position="150"/>
    </location>
</feature>
<dbReference type="InterPro" id="IPR037523">
    <property type="entry name" value="VOC_core"/>
</dbReference>
<dbReference type="OrthoDB" id="16820at2759"/>
<evidence type="ECO:0000313" key="3">
    <source>
        <dbReference type="Proteomes" id="UP000033647"/>
    </source>
</evidence>
<dbReference type="Gene3D" id="3.10.180.10">
    <property type="entry name" value="2,3-Dihydroxybiphenyl 1,2-Dioxygenase, domain 1"/>
    <property type="match status" value="1"/>
</dbReference>
<evidence type="ECO:0000259" key="1">
    <source>
        <dbReference type="PROSITE" id="PS51819"/>
    </source>
</evidence>
<dbReference type="PANTHER" id="PTHR21366">
    <property type="entry name" value="GLYOXALASE FAMILY PROTEIN"/>
    <property type="match status" value="1"/>
</dbReference>
<organism evidence="2 3">
    <name type="scientific">Zymoseptoria brevis</name>
    <dbReference type="NCBI Taxonomy" id="1047168"/>
    <lineage>
        <taxon>Eukaryota</taxon>
        <taxon>Fungi</taxon>
        <taxon>Dikarya</taxon>
        <taxon>Ascomycota</taxon>
        <taxon>Pezizomycotina</taxon>
        <taxon>Dothideomycetes</taxon>
        <taxon>Dothideomycetidae</taxon>
        <taxon>Mycosphaerellales</taxon>
        <taxon>Mycosphaerellaceae</taxon>
        <taxon>Zymoseptoria</taxon>
    </lineage>
</organism>
<protein>
    <submittedName>
        <fullName evidence="2">Glyoxalase like protein</fullName>
    </submittedName>
</protein>
<dbReference type="PANTHER" id="PTHR21366:SF22">
    <property type="entry name" value="VOC DOMAIN-CONTAINING PROTEIN"/>
    <property type="match status" value="1"/>
</dbReference>
<accession>A0A0F4GAG5</accession>